<dbReference type="EMBL" id="JAHYIQ010000007">
    <property type="protein sequence ID" value="KAK1130777.1"/>
    <property type="molecule type" value="Genomic_DNA"/>
</dbReference>
<evidence type="ECO:0000313" key="2">
    <source>
        <dbReference type="EMBL" id="KAK1130777.1"/>
    </source>
</evidence>
<reference evidence="2" key="1">
    <citation type="submission" date="2021-10" db="EMBL/GenBank/DDBJ databases">
        <title>Melipona bicolor Genome sequencing and assembly.</title>
        <authorList>
            <person name="Araujo N.S."/>
            <person name="Arias M.C."/>
        </authorList>
    </citation>
    <scope>NUCLEOTIDE SEQUENCE</scope>
    <source>
        <strain evidence="2">USP_2M_L1-L4_2017</strain>
        <tissue evidence="2">Whole body</tissue>
    </source>
</reference>
<name>A0AA40KSC6_9HYME</name>
<feature type="compositionally biased region" description="Polar residues" evidence="1">
    <location>
        <begin position="33"/>
        <end position="52"/>
    </location>
</feature>
<evidence type="ECO:0000313" key="3">
    <source>
        <dbReference type="Proteomes" id="UP001177670"/>
    </source>
</evidence>
<dbReference type="AlphaFoldDB" id="A0AA40KSC6"/>
<comment type="caution">
    <text evidence="2">The sequence shown here is derived from an EMBL/GenBank/DDBJ whole genome shotgun (WGS) entry which is preliminary data.</text>
</comment>
<sequence length="66" mass="7290">MYHTDALSIPPLPQFPSFQQVSTIRFSEHPPLDSSNLRTKTQTGRGCLGSNPTQTSSLTTHVVCKF</sequence>
<protein>
    <submittedName>
        <fullName evidence="2">Uncharacterized protein</fullName>
    </submittedName>
</protein>
<gene>
    <name evidence="2" type="ORF">K0M31_018886</name>
</gene>
<dbReference type="Proteomes" id="UP001177670">
    <property type="component" value="Unassembled WGS sequence"/>
</dbReference>
<keyword evidence="3" id="KW-1185">Reference proteome</keyword>
<evidence type="ECO:0000256" key="1">
    <source>
        <dbReference type="SAM" id="MobiDB-lite"/>
    </source>
</evidence>
<organism evidence="2 3">
    <name type="scientific">Melipona bicolor</name>
    <dbReference type="NCBI Taxonomy" id="60889"/>
    <lineage>
        <taxon>Eukaryota</taxon>
        <taxon>Metazoa</taxon>
        <taxon>Ecdysozoa</taxon>
        <taxon>Arthropoda</taxon>
        <taxon>Hexapoda</taxon>
        <taxon>Insecta</taxon>
        <taxon>Pterygota</taxon>
        <taxon>Neoptera</taxon>
        <taxon>Endopterygota</taxon>
        <taxon>Hymenoptera</taxon>
        <taxon>Apocrita</taxon>
        <taxon>Aculeata</taxon>
        <taxon>Apoidea</taxon>
        <taxon>Anthophila</taxon>
        <taxon>Apidae</taxon>
        <taxon>Melipona</taxon>
    </lineage>
</organism>
<accession>A0AA40KSC6</accession>
<proteinExistence type="predicted"/>
<feature type="region of interest" description="Disordered" evidence="1">
    <location>
        <begin position="28"/>
        <end position="52"/>
    </location>
</feature>